<comment type="caution">
    <text evidence="1">The sequence shown here is derived from an EMBL/GenBank/DDBJ whole genome shotgun (WGS) entry which is preliminary data.</text>
</comment>
<reference evidence="1" key="1">
    <citation type="journal article" date="2015" name="ISME J.">
        <title>Draft Genome Sequence of Streptomyces incarnatus NRRL8089, which Produces the Nucleoside Antibiotic Sinefungin.</title>
        <authorList>
            <person name="Oshima K."/>
            <person name="Hattori M."/>
            <person name="Shimizu H."/>
            <person name="Fukuda K."/>
            <person name="Nemoto M."/>
            <person name="Inagaki K."/>
            <person name="Tamura T."/>
        </authorList>
    </citation>
    <scope>NUCLEOTIDE SEQUENCE</scope>
    <source>
        <strain evidence="1">FACHB-1375</strain>
    </source>
</reference>
<evidence type="ECO:0000313" key="1">
    <source>
        <dbReference type="EMBL" id="MBD2183445.1"/>
    </source>
</evidence>
<reference evidence="1" key="2">
    <citation type="submission" date="2020-08" db="EMBL/GenBank/DDBJ databases">
        <authorList>
            <person name="Chen M."/>
            <person name="Teng W."/>
            <person name="Zhao L."/>
            <person name="Hu C."/>
            <person name="Zhou Y."/>
            <person name="Han B."/>
            <person name="Song L."/>
            <person name="Shu W."/>
        </authorList>
    </citation>
    <scope>NUCLEOTIDE SEQUENCE</scope>
    <source>
        <strain evidence="1">FACHB-1375</strain>
    </source>
</reference>
<dbReference type="EMBL" id="JACJPW010000055">
    <property type="protein sequence ID" value="MBD2183445.1"/>
    <property type="molecule type" value="Genomic_DNA"/>
</dbReference>
<gene>
    <name evidence="1" type="ORF">H6G03_20685</name>
</gene>
<sequence length="156" mass="17904">MKERKINDPVKKKIVEDVQRVGWHVMAVGADPDNMKPGFAYSIGLWQSFQHPEIIMFGLPYQTMGHIINDIGSYVKGGKLIVTGQPYSDFIQNYSIIFESVASAWCVEYLRFAIWFYGEEDTFSALQCFWPDKAGKFPWDADFNDKLISYQPLLCG</sequence>
<keyword evidence="2" id="KW-1185">Reference proteome</keyword>
<dbReference type="Proteomes" id="UP000641646">
    <property type="component" value="Unassembled WGS sequence"/>
</dbReference>
<accession>A0A926VGF0</accession>
<dbReference type="RefSeq" id="WP_190467769.1">
    <property type="nucleotide sequence ID" value="NZ_JACJPW010000055.1"/>
</dbReference>
<name>A0A926VGF0_9CYAN</name>
<dbReference type="InterPro" id="IPR025358">
    <property type="entry name" value="DUF4262"/>
</dbReference>
<dbReference type="AlphaFoldDB" id="A0A926VGF0"/>
<protein>
    <submittedName>
        <fullName evidence="1">DUF4262 domain-containing protein</fullName>
    </submittedName>
</protein>
<dbReference type="Pfam" id="PF14081">
    <property type="entry name" value="DUF4262"/>
    <property type="match status" value="1"/>
</dbReference>
<evidence type="ECO:0000313" key="2">
    <source>
        <dbReference type="Proteomes" id="UP000641646"/>
    </source>
</evidence>
<proteinExistence type="predicted"/>
<organism evidence="1 2">
    <name type="scientific">Aerosakkonema funiforme FACHB-1375</name>
    <dbReference type="NCBI Taxonomy" id="2949571"/>
    <lineage>
        <taxon>Bacteria</taxon>
        <taxon>Bacillati</taxon>
        <taxon>Cyanobacteriota</taxon>
        <taxon>Cyanophyceae</taxon>
        <taxon>Oscillatoriophycideae</taxon>
        <taxon>Aerosakkonematales</taxon>
        <taxon>Aerosakkonemataceae</taxon>
        <taxon>Aerosakkonema</taxon>
    </lineage>
</organism>